<dbReference type="Gene3D" id="1.10.510.10">
    <property type="entry name" value="Transferase(Phosphotransferase) domain 1"/>
    <property type="match status" value="1"/>
</dbReference>
<dbReference type="EMBL" id="MN739402">
    <property type="protein sequence ID" value="QHT02831.1"/>
    <property type="molecule type" value="Genomic_DNA"/>
</dbReference>
<dbReference type="InterPro" id="IPR053235">
    <property type="entry name" value="Ser_Thr_kinase"/>
</dbReference>
<dbReference type="InterPro" id="IPR017441">
    <property type="entry name" value="Protein_kinase_ATP_BS"/>
</dbReference>
<proteinExistence type="predicted"/>
<feature type="domain" description="Protein kinase" evidence="3">
    <location>
        <begin position="84"/>
        <end position="399"/>
    </location>
</feature>
<name>A0A6C0CEI0_9ZZZZ</name>
<dbReference type="PROSITE" id="PS00108">
    <property type="entry name" value="PROTEIN_KINASE_ST"/>
    <property type="match status" value="1"/>
</dbReference>
<evidence type="ECO:0000259" key="3">
    <source>
        <dbReference type="PROSITE" id="PS50011"/>
    </source>
</evidence>
<organism evidence="4">
    <name type="scientific">viral metagenome</name>
    <dbReference type="NCBI Taxonomy" id="1070528"/>
    <lineage>
        <taxon>unclassified sequences</taxon>
        <taxon>metagenomes</taxon>
        <taxon>organismal metagenomes</taxon>
    </lineage>
</organism>
<dbReference type="SUPFAM" id="SSF56112">
    <property type="entry name" value="Protein kinase-like (PK-like)"/>
    <property type="match status" value="1"/>
</dbReference>
<evidence type="ECO:0000256" key="1">
    <source>
        <dbReference type="ARBA" id="ARBA00022741"/>
    </source>
</evidence>
<keyword evidence="1" id="KW-0547">Nucleotide-binding</keyword>
<keyword evidence="2" id="KW-0067">ATP-binding</keyword>
<protein>
    <recommendedName>
        <fullName evidence="3">Protein kinase domain-containing protein</fullName>
    </recommendedName>
</protein>
<dbReference type="GO" id="GO:0005524">
    <property type="term" value="F:ATP binding"/>
    <property type="evidence" value="ECO:0007669"/>
    <property type="project" value="UniProtKB-KW"/>
</dbReference>
<dbReference type="AlphaFoldDB" id="A0A6C0CEI0"/>
<dbReference type="PANTHER" id="PTHR24361">
    <property type="entry name" value="MITOGEN-ACTIVATED KINASE KINASE KINASE"/>
    <property type="match status" value="1"/>
</dbReference>
<evidence type="ECO:0000256" key="2">
    <source>
        <dbReference type="ARBA" id="ARBA00022840"/>
    </source>
</evidence>
<dbReference type="InterPro" id="IPR011009">
    <property type="entry name" value="Kinase-like_dom_sf"/>
</dbReference>
<dbReference type="GO" id="GO:0004674">
    <property type="term" value="F:protein serine/threonine kinase activity"/>
    <property type="evidence" value="ECO:0007669"/>
    <property type="project" value="TreeGrafter"/>
</dbReference>
<sequence>MGRKHSKRRNTLRKVVKRRNTKRRNTKRRNTKRRNTNKLVKHKGKTINGYKIIKRLNYHKSSIKYGGVTCKSVLEDYSINGFTCNKRENIGQGNYGSVYLVKKRGVLYAMKIMDFNGKAIRKSLFSKEVSYLEKLRGIGNIVQYIEHRLTEDGNHGILIMNYLGNDSLAKLIEDDSLGEIYMWKYIIQLSIALNELHRINLFHNDIKTDNIMIYEDDAYLIDLGLMTEGISACRGSPYIMPYEKIKCARDTRCRQPRHICNNQHDIYSIAMVMFEFINIYDDDEGNHQTNLKDYLNRKGYFDLENKDELIILSLKYTNRYNVSEDYKLFIINIINGTINTPEDILLNLPKDILLQLGDIYLSKLYDTLDASLIEILRTIIINDNKSRETLIAEKKSLMVEIRDSDEGLSTKLNNIREIEETLRERCYLEKLFRNFLENKVRELGTGQTDTVKSILKNIVVALDLERDLIGAPPVETAPLGEPPPVEEVEELEEVEEVEEGWKVFLQTEYDLFL</sequence>
<dbReference type="InterPro" id="IPR008271">
    <property type="entry name" value="Ser/Thr_kinase_AS"/>
</dbReference>
<evidence type="ECO:0000313" key="4">
    <source>
        <dbReference type="EMBL" id="QHT02831.1"/>
    </source>
</evidence>
<dbReference type="GO" id="GO:0005737">
    <property type="term" value="C:cytoplasm"/>
    <property type="evidence" value="ECO:0007669"/>
    <property type="project" value="TreeGrafter"/>
</dbReference>
<dbReference type="PROSITE" id="PS00107">
    <property type="entry name" value="PROTEIN_KINASE_ATP"/>
    <property type="match status" value="1"/>
</dbReference>
<accession>A0A6C0CEI0</accession>
<dbReference type="SMART" id="SM00220">
    <property type="entry name" value="S_TKc"/>
    <property type="match status" value="1"/>
</dbReference>
<dbReference type="CDD" id="cd00180">
    <property type="entry name" value="PKc"/>
    <property type="match status" value="1"/>
</dbReference>
<reference evidence="4" key="1">
    <citation type="journal article" date="2020" name="Nature">
        <title>Giant virus diversity and host interactions through global metagenomics.</title>
        <authorList>
            <person name="Schulz F."/>
            <person name="Roux S."/>
            <person name="Paez-Espino D."/>
            <person name="Jungbluth S."/>
            <person name="Walsh D.A."/>
            <person name="Denef V.J."/>
            <person name="McMahon K.D."/>
            <person name="Konstantinidis K.T."/>
            <person name="Eloe-Fadrosh E.A."/>
            <person name="Kyrpides N.C."/>
            <person name="Woyke T."/>
        </authorList>
    </citation>
    <scope>NUCLEOTIDE SEQUENCE</scope>
    <source>
        <strain evidence="4">GVMAG-M-3300020595-32</strain>
    </source>
</reference>
<dbReference type="Pfam" id="PF00069">
    <property type="entry name" value="Pkinase"/>
    <property type="match status" value="1"/>
</dbReference>
<dbReference type="InterPro" id="IPR000719">
    <property type="entry name" value="Prot_kinase_dom"/>
</dbReference>
<dbReference type="PROSITE" id="PS50011">
    <property type="entry name" value="PROTEIN_KINASE_DOM"/>
    <property type="match status" value="1"/>
</dbReference>